<sequence length="68" mass="7578">MKQILRWILSISLLLVAVPSLSSMDMNEKAGMELVKKKKHKKGKKKSSGKDKGKKSKKGFWSNLFGGS</sequence>
<evidence type="ECO:0000256" key="1">
    <source>
        <dbReference type="SAM" id="MobiDB-lite"/>
    </source>
</evidence>
<dbReference type="EMBL" id="UINC01024578">
    <property type="protein sequence ID" value="SVA98489.1"/>
    <property type="molecule type" value="Genomic_DNA"/>
</dbReference>
<feature type="compositionally biased region" description="Basic residues" evidence="1">
    <location>
        <begin position="36"/>
        <end position="58"/>
    </location>
</feature>
<feature type="region of interest" description="Disordered" evidence="1">
    <location>
        <begin position="29"/>
        <end position="68"/>
    </location>
</feature>
<gene>
    <name evidence="2" type="ORF">METZ01_LOCUS151343</name>
</gene>
<name>A0A382AAR5_9ZZZZ</name>
<dbReference type="AlphaFoldDB" id="A0A382AAR5"/>
<proteinExistence type="predicted"/>
<organism evidence="2">
    <name type="scientific">marine metagenome</name>
    <dbReference type="NCBI Taxonomy" id="408172"/>
    <lineage>
        <taxon>unclassified sequences</taxon>
        <taxon>metagenomes</taxon>
        <taxon>ecological metagenomes</taxon>
    </lineage>
</organism>
<reference evidence="2" key="1">
    <citation type="submission" date="2018-05" db="EMBL/GenBank/DDBJ databases">
        <authorList>
            <person name="Lanie J.A."/>
            <person name="Ng W.-L."/>
            <person name="Kazmierczak K.M."/>
            <person name="Andrzejewski T.M."/>
            <person name="Davidsen T.M."/>
            <person name="Wayne K.J."/>
            <person name="Tettelin H."/>
            <person name="Glass J.I."/>
            <person name="Rusch D."/>
            <person name="Podicherti R."/>
            <person name="Tsui H.-C.T."/>
            <person name="Winkler M.E."/>
        </authorList>
    </citation>
    <scope>NUCLEOTIDE SEQUENCE</scope>
</reference>
<protein>
    <submittedName>
        <fullName evidence="2">Uncharacterized protein</fullName>
    </submittedName>
</protein>
<accession>A0A382AAR5</accession>
<evidence type="ECO:0000313" key="2">
    <source>
        <dbReference type="EMBL" id="SVA98489.1"/>
    </source>
</evidence>